<evidence type="ECO:0000256" key="1">
    <source>
        <dbReference type="SAM" id="Coils"/>
    </source>
</evidence>
<evidence type="ECO:0000259" key="2">
    <source>
        <dbReference type="Pfam" id="PF13476"/>
    </source>
</evidence>
<accession>A0A9W6NCJ6</accession>
<evidence type="ECO:0000313" key="4">
    <source>
        <dbReference type="Proteomes" id="UP001143330"/>
    </source>
</evidence>
<dbReference type="Proteomes" id="UP001143330">
    <property type="component" value="Unassembled WGS sequence"/>
</dbReference>
<dbReference type="Pfam" id="PF13476">
    <property type="entry name" value="AAA_23"/>
    <property type="match status" value="1"/>
</dbReference>
<dbReference type="InterPro" id="IPR038729">
    <property type="entry name" value="Rad50/SbcC_AAA"/>
</dbReference>
<protein>
    <recommendedName>
        <fullName evidence="2">Rad50/SbcC-type AAA domain-containing protein</fullName>
    </recommendedName>
</protein>
<gene>
    <name evidence="3" type="ORF">GCM10017653_47190</name>
</gene>
<dbReference type="RefSeq" id="WP_213363685.1">
    <property type="nucleotide sequence ID" value="NZ_BSFM01000021.1"/>
</dbReference>
<dbReference type="GO" id="GO:0016887">
    <property type="term" value="F:ATP hydrolysis activity"/>
    <property type="evidence" value="ECO:0007669"/>
    <property type="project" value="InterPro"/>
</dbReference>
<evidence type="ECO:0000313" key="3">
    <source>
        <dbReference type="EMBL" id="GLK86649.1"/>
    </source>
</evidence>
<proteinExistence type="predicted"/>
<dbReference type="AlphaFoldDB" id="A0A9W6NCJ6"/>
<sequence>MKIVRFEAENVKRLAVVEINPDGSIVEVTGKNGNGKSSVLDAIWWALAGESAVDPKPIREGCEEARIFLDLGEYKVTRTFTLSDRNAKGYTTRLIVENAEGTRATSPQALLDSLIGKLSFDPLDFERAKPAEQFEILKAFVPGVDFAGIARLNKSDYDKRTDVNRDEKRVRAQADAIKLPAFIPEEVDEADLIRELEEAGEHNAGVERRKARREAVENEIAQLQARLHDLHVLRDGAEPLPDLIDTAALRDRIADAKETNDIARRAELKRGLVADADRLKDESDALTEAMADREAKKSAAIAAAEIPVDGIEFGDGIVLLNGVPFEQGSDAERLRAAIQIAAAMNPKLKIIRVRDGSRLDTDSFALLADMAERMDAQVWVETVQSGRATAVVIEDGRVSAAG</sequence>
<organism evidence="3 4">
    <name type="scientific">Ancylobacter defluvii</name>
    <dbReference type="NCBI Taxonomy" id="1282440"/>
    <lineage>
        <taxon>Bacteria</taxon>
        <taxon>Pseudomonadati</taxon>
        <taxon>Pseudomonadota</taxon>
        <taxon>Alphaproteobacteria</taxon>
        <taxon>Hyphomicrobiales</taxon>
        <taxon>Xanthobacteraceae</taxon>
        <taxon>Ancylobacter</taxon>
    </lineage>
</organism>
<feature type="domain" description="Rad50/SbcC-type AAA" evidence="2">
    <location>
        <begin position="9"/>
        <end position="223"/>
    </location>
</feature>
<name>A0A9W6NCJ6_9HYPH</name>
<comment type="caution">
    <text evidence="3">The sequence shown here is derived from an EMBL/GenBank/DDBJ whole genome shotgun (WGS) entry which is preliminary data.</text>
</comment>
<reference evidence="3" key="2">
    <citation type="submission" date="2023-01" db="EMBL/GenBank/DDBJ databases">
        <authorList>
            <person name="Sun Q."/>
            <person name="Evtushenko L."/>
        </authorList>
    </citation>
    <scope>NUCLEOTIDE SEQUENCE</scope>
    <source>
        <strain evidence="3">VKM B-2789</strain>
    </source>
</reference>
<dbReference type="GO" id="GO:0006302">
    <property type="term" value="P:double-strand break repair"/>
    <property type="evidence" value="ECO:0007669"/>
    <property type="project" value="InterPro"/>
</dbReference>
<dbReference type="InterPro" id="IPR027417">
    <property type="entry name" value="P-loop_NTPase"/>
</dbReference>
<dbReference type="Gene3D" id="3.40.50.300">
    <property type="entry name" value="P-loop containing nucleotide triphosphate hydrolases"/>
    <property type="match status" value="1"/>
</dbReference>
<keyword evidence="4" id="KW-1185">Reference proteome</keyword>
<feature type="coiled-coil region" evidence="1">
    <location>
        <begin position="206"/>
        <end position="233"/>
    </location>
</feature>
<dbReference type="SUPFAM" id="SSF52540">
    <property type="entry name" value="P-loop containing nucleoside triphosphate hydrolases"/>
    <property type="match status" value="1"/>
</dbReference>
<keyword evidence="1" id="KW-0175">Coiled coil</keyword>
<reference evidence="3" key="1">
    <citation type="journal article" date="2014" name="Int. J. Syst. Evol. Microbiol.">
        <title>Complete genome sequence of Corynebacterium casei LMG S-19264T (=DSM 44701T), isolated from a smear-ripened cheese.</title>
        <authorList>
            <consortium name="US DOE Joint Genome Institute (JGI-PGF)"/>
            <person name="Walter F."/>
            <person name="Albersmeier A."/>
            <person name="Kalinowski J."/>
            <person name="Ruckert C."/>
        </authorList>
    </citation>
    <scope>NUCLEOTIDE SEQUENCE</scope>
    <source>
        <strain evidence="3">VKM B-2789</strain>
    </source>
</reference>
<dbReference type="EMBL" id="BSFM01000021">
    <property type="protein sequence ID" value="GLK86649.1"/>
    <property type="molecule type" value="Genomic_DNA"/>
</dbReference>